<dbReference type="Gene3D" id="2.40.330.10">
    <property type="entry name" value="DNA-binding pseudobarrel domain"/>
    <property type="match status" value="1"/>
</dbReference>
<feature type="region of interest" description="Disordered" evidence="7">
    <location>
        <begin position="230"/>
        <end position="276"/>
    </location>
</feature>
<feature type="compositionally biased region" description="Basic and acidic residues" evidence="7">
    <location>
        <begin position="23"/>
        <end position="36"/>
    </location>
</feature>
<keyword evidence="5" id="KW-0539">Nucleus</keyword>
<evidence type="ECO:0000256" key="4">
    <source>
        <dbReference type="ARBA" id="ARBA00023163"/>
    </source>
</evidence>
<evidence type="ECO:0000313" key="9">
    <source>
        <dbReference type="EMBL" id="KAL2460207.1"/>
    </source>
</evidence>
<keyword evidence="6" id="KW-0175">Coiled coil</keyword>
<feature type="region of interest" description="Disordered" evidence="7">
    <location>
        <begin position="1"/>
        <end position="44"/>
    </location>
</feature>
<protein>
    <submittedName>
        <fullName evidence="9">TF-B3 domain-containing protein</fullName>
    </submittedName>
</protein>
<proteinExistence type="predicted"/>
<keyword evidence="10" id="KW-1185">Reference proteome</keyword>
<comment type="subcellular location">
    <subcellularLocation>
        <location evidence="1">Nucleus</location>
    </subcellularLocation>
</comment>
<dbReference type="PANTHER" id="PTHR31391">
    <property type="entry name" value="B3 DOMAIN-CONTAINING PROTEIN OS11G0197600-RELATED"/>
    <property type="match status" value="1"/>
</dbReference>
<dbReference type="InterPro" id="IPR003340">
    <property type="entry name" value="B3_DNA-bd"/>
</dbReference>
<organism evidence="9 10">
    <name type="scientific">Abeliophyllum distichum</name>
    <dbReference type="NCBI Taxonomy" id="126358"/>
    <lineage>
        <taxon>Eukaryota</taxon>
        <taxon>Viridiplantae</taxon>
        <taxon>Streptophyta</taxon>
        <taxon>Embryophyta</taxon>
        <taxon>Tracheophyta</taxon>
        <taxon>Spermatophyta</taxon>
        <taxon>Magnoliopsida</taxon>
        <taxon>eudicotyledons</taxon>
        <taxon>Gunneridae</taxon>
        <taxon>Pentapetalae</taxon>
        <taxon>asterids</taxon>
        <taxon>lamiids</taxon>
        <taxon>Lamiales</taxon>
        <taxon>Oleaceae</taxon>
        <taxon>Forsythieae</taxon>
        <taxon>Abeliophyllum</taxon>
    </lineage>
</organism>
<feature type="coiled-coil region" evidence="6">
    <location>
        <begin position="440"/>
        <end position="474"/>
    </location>
</feature>
<evidence type="ECO:0000313" key="10">
    <source>
        <dbReference type="Proteomes" id="UP001604336"/>
    </source>
</evidence>
<dbReference type="SUPFAM" id="SSF101936">
    <property type="entry name" value="DNA-binding pseudobarrel domain"/>
    <property type="match status" value="1"/>
</dbReference>
<evidence type="ECO:0000256" key="5">
    <source>
        <dbReference type="ARBA" id="ARBA00023242"/>
    </source>
</evidence>
<evidence type="ECO:0000256" key="7">
    <source>
        <dbReference type="SAM" id="MobiDB-lite"/>
    </source>
</evidence>
<dbReference type="PROSITE" id="PS50863">
    <property type="entry name" value="B3"/>
    <property type="match status" value="1"/>
</dbReference>
<dbReference type="InterPro" id="IPR044837">
    <property type="entry name" value="REM16-like"/>
</dbReference>
<gene>
    <name evidence="9" type="ORF">Adt_43627</name>
</gene>
<accession>A0ABD1P946</accession>
<comment type="caution">
    <text evidence="9">The sequence shown here is derived from an EMBL/GenBank/DDBJ whole genome shotgun (WGS) entry which is preliminary data.</text>
</comment>
<dbReference type="SMART" id="SM01019">
    <property type="entry name" value="B3"/>
    <property type="match status" value="1"/>
</dbReference>
<keyword evidence="3" id="KW-0238">DNA-binding</keyword>
<feature type="domain" description="TF-B3" evidence="8">
    <location>
        <begin position="133"/>
        <end position="224"/>
    </location>
</feature>
<dbReference type="Proteomes" id="UP001604336">
    <property type="component" value="Unassembled WGS sequence"/>
</dbReference>
<name>A0ABD1P946_9LAMI</name>
<keyword evidence="4" id="KW-0804">Transcription</keyword>
<evidence type="ECO:0000259" key="8">
    <source>
        <dbReference type="PROSITE" id="PS50863"/>
    </source>
</evidence>
<sequence length="496" mass="56579">MHASGNGVGSEKSPINSTRSSTKVKEEQMEFDHQPTSDDEDQHACVKKLMQQQTKFTVTSELETPLEGNERPLGMGRTEYAEEVVRLNSRSSKGKRKMEMMDSVNTNFRVCNSSVMKRAKEDQSNLDPQFPSFLKLMHHSHVTKGFLLRIPSRFCEANMPKDDETVVLENESGKEYKTKYLARSNGLSGGWKGFSVRHNLLEGDVVIFHLVRFCKFKVYIVRASSSRETDGALGNLNLPPHAEERDPGIHDGTNNTRCDNAKEKSHPSYSRDNCRNDSLTKINKNVRKARYESENGEDFPSENVSVAGCQGSFIDFKEFNIMVNGFNVDSMVTEDMRRKYYELCLAQNSYLHHGLLKSINHILATGIILETTTIADYIRGCKLSTSDDDFAMWDKRLKVLEVSGMNVGFLSSRLSYLVSLATKTRQTPESKRYAEAKLERDCMEQEIQSLKPKLRELKQATRKLEIEMDVLGSKIQIYKRTFEEEANSPWSRDPRK</sequence>
<dbReference type="InterPro" id="IPR015300">
    <property type="entry name" value="DNA-bd_pseudobarrel_sf"/>
</dbReference>
<evidence type="ECO:0000256" key="1">
    <source>
        <dbReference type="ARBA" id="ARBA00004123"/>
    </source>
</evidence>
<evidence type="ECO:0000256" key="6">
    <source>
        <dbReference type="SAM" id="Coils"/>
    </source>
</evidence>
<dbReference type="GO" id="GO:0003677">
    <property type="term" value="F:DNA binding"/>
    <property type="evidence" value="ECO:0007669"/>
    <property type="project" value="UniProtKB-KW"/>
</dbReference>
<feature type="compositionally biased region" description="Polar residues" evidence="7">
    <location>
        <begin position="267"/>
        <end position="276"/>
    </location>
</feature>
<keyword evidence="2" id="KW-0805">Transcription regulation</keyword>
<dbReference type="Pfam" id="PF02362">
    <property type="entry name" value="B3"/>
    <property type="match status" value="1"/>
</dbReference>
<dbReference type="EMBL" id="JBFOLK010000014">
    <property type="protein sequence ID" value="KAL2460207.1"/>
    <property type="molecule type" value="Genomic_DNA"/>
</dbReference>
<evidence type="ECO:0000256" key="2">
    <source>
        <dbReference type="ARBA" id="ARBA00023015"/>
    </source>
</evidence>
<dbReference type="CDD" id="cd10017">
    <property type="entry name" value="B3_DNA"/>
    <property type="match status" value="1"/>
</dbReference>
<dbReference type="GO" id="GO:0005634">
    <property type="term" value="C:nucleus"/>
    <property type="evidence" value="ECO:0007669"/>
    <property type="project" value="UniProtKB-SubCell"/>
</dbReference>
<reference evidence="10" key="1">
    <citation type="submission" date="2024-07" db="EMBL/GenBank/DDBJ databases">
        <title>Two chromosome-level genome assemblies of Korean endemic species Abeliophyllum distichum and Forsythia ovata (Oleaceae).</title>
        <authorList>
            <person name="Jang H."/>
        </authorList>
    </citation>
    <scope>NUCLEOTIDE SEQUENCE [LARGE SCALE GENOMIC DNA]</scope>
</reference>
<evidence type="ECO:0000256" key="3">
    <source>
        <dbReference type="ARBA" id="ARBA00023125"/>
    </source>
</evidence>
<dbReference type="AlphaFoldDB" id="A0ABD1P946"/>
<dbReference type="PANTHER" id="PTHR31391:SF101">
    <property type="entry name" value="B3 DOMAIN-CONTAINING PROTEIN OS01G0234100"/>
    <property type="match status" value="1"/>
</dbReference>